<dbReference type="AlphaFoldDB" id="A0A2C9WP31"/>
<evidence type="ECO:0000256" key="1">
    <source>
        <dbReference type="SAM" id="Phobius"/>
    </source>
</evidence>
<dbReference type="EMBL" id="CM004387">
    <property type="protein sequence ID" value="OAY62232.1"/>
    <property type="molecule type" value="Genomic_DNA"/>
</dbReference>
<proteinExistence type="predicted"/>
<accession>A0A2C9WP31</accession>
<keyword evidence="1" id="KW-0812">Transmembrane</keyword>
<feature type="transmembrane region" description="Helical" evidence="1">
    <location>
        <begin position="21"/>
        <end position="39"/>
    </location>
</feature>
<name>A0A2C9WP31_MANES</name>
<protein>
    <submittedName>
        <fullName evidence="2">Uncharacterized protein</fullName>
    </submittedName>
</protein>
<sequence>MDHGIDRVCKCNQQSAVFSSLLNVFLFLLFSINSSPSLLRGCHCCRRLPITTALFSHHRRSRSCRQCRFQSLRRCCYGSHCRYRFQSSSLSFDMDCLSHVAVTAALFSHHCSLDRITVTVDRHRLSLMLTKFLSL</sequence>
<reference evidence="2" key="1">
    <citation type="submission" date="2016-02" db="EMBL/GenBank/DDBJ databases">
        <title>WGS assembly of Manihot esculenta.</title>
        <authorList>
            <person name="Bredeson J.V."/>
            <person name="Prochnik S.E."/>
            <person name="Lyons J.B."/>
            <person name="Schmutz J."/>
            <person name="Grimwood J."/>
            <person name="Vrebalov J."/>
            <person name="Bart R.S."/>
            <person name="Amuge T."/>
            <person name="Ferguson M.E."/>
            <person name="Green R."/>
            <person name="Putnam N."/>
            <person name="Stites J."/>
            <person name="Rounsley S."/>
            <person name="Rokhsar D.S."/>
        </authorList>
    </citation>
    <scope>NUCLEOTIDE SEQUENCE [LARGE SCALE GENOMIC DNA]</scope>
    <source>
        <tissue evidence="2">Leaf</tissue>
    </source>
</reference>
<gene>
    <name evidence="2" type="ORF">MANES_01G252000</name>
</gene>
<keyword evidence="1" id="KW-0472">Membrane</keyword>
<keyword evidence="1" id="KW-1133">Transmembrane helix</keyword>
<organism evidence="2">
    <name type="scientific">Manihot esculenta</name>
    <name type="common">Cassava</name>
    <name type="synonym">Jatropha manihot</name>
    <dbReference type="NCBI Taxonomy" id="3983"/>
    <lineage>
        <taxon>Eukaryota</taxon>
        <taxon>Viridiplantae</taxon>
        <taxon>Streptophyta</taxon>
        <taxon>Embryophyta</taxon>
        <taxon>Tracheophyta</taxon>
        <taxon>Spermatophyta</taxon>
        <taxon>Magnoliopsida</taxon>
        <taxon>eudicotyledons</taxon>
        <taxon>Gunneridae</taxon>
        <taxon>Pentapetalae</taxon>
        <taxon>rosids</taxon>
        <taxon>fabids</taxon>
        <taxon>Malpighiales</taxon>
        <taxon>Euphorbiaceae</taxon>
        <taxon>Crotonoideae</taxon>
        <taxon>Manihoteae</taxon>
        <taxon>Manihot</taxon>
    </lineage>
</organism>
<evidence type="ECO:0000313" key="2">
    <source>
        <dbReference type="EMBL" id="OAY62232.1"/>
    </source>
</evidence>